<evidence type="ECO:0000256" key="1">
    <source>
        <dbReference type="ARBA" id="ARBA00009006"/>
    </source>
</evidence>
<dbReference type="InterPro" id="IPR000026">
    <property type="entry name" value="N1-like"/>
</dbReference>
<reference evidence="11" key="3">
    <citation type="submission" date="2025-08" db="UniProtKB">
        <authorList>
            <consortium name="RefSeq"/>
        </authorList>
    </citation>
    <scope>IDENTIFICATION</scope>
    <source>
        <strain evidence="11">CBS 342.82</strain>
    </source>
</reference>
<dbReference type="RefSeq" id="XP_033455960.1">
    <property type="nucleotide sequence ID" value="XM_033607128.1"/>
</dbReference>
<dbReference type="Pfam" id="PF00545">
    <property type="entry name" value="Ribonuclease"/>
    <property type="match status" value="1"/>
</dbReference>
<comment type="similarity">
    <text evidence="1">Belongs to the ribonuclease N1/T1 family.</text>
</comment>
<dbReference type="PANTHER" id="PTHR42104:SF1">
    <property type="entry name" value="EXTRACELLULAR GUANYL-SPECIFIC RIBONUCLEASE RNTA (AFU_ORTHOLOGUE AFUA_4G03230)"/>
    <property type="match status" value="1"/>
</dbReference>
<keyword evidence="7" id="KW-0456">Lyase</keyword>
<keyword evidence="3" id="KW-0540">Nuclease</keyword>
<keyword evidence="4" id="KW-0255">Endonuclease</keyword>
<keyword evidence="6" id="KW-1015">Disulfide bond</keyword>
<organism evidence="11">
    <name type="scientific">Dissoconium aciculare CBS 342.82</name>
    <dbReference type="NCBI Taxonomy" id="1314786"/>
    <lineage>
        <taxon>Eukaryota</taxon>
        <taxon>Fungi</taxon>
        <taxon>Dikarya</taxon>
        <taxon>Ascomycota</taxon>
        <taxon>Pezizomycotina</taxon>
        <taxon>Dothideomycetes</taxon>
        <taxon>Dothideomycetidae</taxon>
        <taxon>Mycosphaerellales</taxon>
        <taxon>Dissoconiaceae</taxon>
        <taxon>Dissoconium</taxon>
    </lineage>
</organism>
<dbReference type="InterPro" id="IPR016191">
    <property type="entry name" value="Ribonuclease/ribotoxin"/>
</dbReference>
<sequence length="161" mass="16978">MHLTSFLSLAVLAATTAATPLDPALKLEARAAYTNVNCGGQAIPSDAVRAAFNALIANGRKPEVDRPRNGNADSYPHYYGAADPSVRNELNGICPLGANQQYWEFPLLRVDGAYTGGYPGAYRVIARGKAEDSPANGYTYCLSAYHPPGGGNGFLPCQVTA</sequence>
<dbReference type="Proteomes" id="UP000504637">
    <property type="component" value="Unplaced"/>
</dbReference>
<evidence type="ECO:0000256" key="5">
    <source>
        <dbReference type="ARBA" id="ARBA00022801"/>
    </source>
</evidence>
<reference evidence="11" key="1">
    <citation type="submission" date="2020-01" db="EMBL/GenBank/DDBJ databases">
        <authorList>
            <consortium name="DOE Joint Genome Institute"/>
            <person name="Haridas S."/>
            <person name="Albert R."/>
            <person name="Binder M."/>
            <person name="Bloem J."/>
            <person name="Labutti K."/>
            <person name="Salamov A."/>
            <person name="Andreopoulos B."/>
            <person name="Baker S.E."/>
            <person name="Barry K."/>
            <person name="Bills G."/>
            <person name="Bluhm B.H."/>
            <person name="Cannon C."/>
            <person name="Castanera R."/>
            <person name="Culley D.E."/>
            <person name="Daum C."/>
            <person name="Ezra D."/>
            <person name="Gonzalez J.B."/>
            <person name="Henrissat B."/>
            <person name="Kuo A."/>
            <person name="Liang C."/>
            <person name="Lipzen A."/>
            <person name="Lutzoni F."/>
            <person name="Magnuson J."/>
            <person name="Mondo S."/>
            <person name="Nolan M."/>
            <person name="Ohm R."/>
            <person name="Pangilinan J."/>
            <person name="Park H.-J."/>
            <person name="Ramirez L."/>
            <person name="Alfaro M."/>
            <person name="Sun H."/>
            <person name="Tritt A."/>
            <person name="Yoshinaga Y."/>
            <person name="Zwiers L.-H."/>
            <person name="Turgeon B.G."/>
            <person name="Goodwin S.B."/>
            <person name="Spatafora J.W."/>
            <person name="Crous P.W."/>
            <person name="Grigoriev I.V."/>
        </authorList>
    </citation>
    <scope>NUCLEOTIDE SEQUENCE</scope>
    <source>
        <strain evidence="11">CBS 342.82</strain>
    </source>
</reference>
<evidence type="ECO:0000313" key="10">
    <source>
        <dbReference type="Proteomes" id="UP000504637"/>
    </source>
</evidence>
<dbReference type="EC" id="4.6.1.24" evidence="2"/>
<dbReference type="AlphaFoldDB" id="A0A6J3LUH4"/>
<evidence type="ECO:0000256" key="4">
    <source>
        <dbReference type="ARBA" id="ARBA00022759"/>
    </source>
</evidence>
<dbReference type="GeneID" id="54364928"/>
<dbReference type="SUPFAM" id="SSF53933">
    <property type="entry name" value="Microbial ribonucleases"/>
    <property type="match status" value="1"/>
</dbReference>
<evidence type="ECO:0000256" key="9">
    <source>
        <dbReference type="SAM" id="SignalP"/>
    </source>
</evidence>
<feature type="signal peptide" evidence="9">
    <location>
        <begin position="1"/>
        <end position="18"/>
    </location>
</feature>
<dbReference type="GO" id="GO:0046589">
    <property type="term" value="F:ribonuclease T1 activity"/>
    <property type="evidence" value="ECO:0007669"/>
    <property type="project" value="UniProtKB-EC"/>
</dbReference>
<keyword evidence="5" id="KW-0378">Hydrolase</keyword>
<dbReference type="PANTHER" id="PTHR42104">
    <property type="entry name" value="EXTRACELLULAR GUANYL-SPECIFIC RIBONUCLEASE RNTA (AFU_ORTHOLOGUE AFUA_4G03230)"/>
    <property type="match status" value="1"/>
</dbReference>
<proteinExistence type="inferred from homology"/>
<protein>
    <recommendedName>
        <fullName evidence="2">ribonuclease T1</fullName>
        <ecNumber evidence="2">4.6.1.24</ecNumber>
    </recommendedName>
</protein>
<keyword evidence="9" id="KW-0732">Signal</keyword>
<reference evidence="11" key="2">
    <citation type="submission" date="2020-04" db="EMBL/GenBank/DDBJ databases">
        <authorList>
            <consortium name="NCBI Genome Project"/>
        </authorList>
    </citation>
    <scope>NUCLEOTIDE SEQUENCE</scope>
    <source>
        <strain evidence="11">CBS 342.82</strain>
    </source>
</reference>
<keyword evidence="10" id="KW-1185">Reference proteome</keyword>
<dbReference type="GO" id="GO:0003723">
    <property type="term" value="F:RNA binding"/>
    <property type="evidence" value="ECO:0007669"/>
    <property type="project" value="InterPro"/>
</dbReference>
<evidence type="ECO:0000313" key="11">
    <source>
        <dbReference type="RefSeq" id="XP_033455960.1"/>
    </source>
</evidence>
<evidence type="ECO:0000256" key="3">
    <source>
        <dbReference type="ARBA" id="ARBA00022722"/>
    </source>
</evidence>
<feature type="chain" id="PRO_5026990620" description="ribonuclease T1" evidence="9">
    <location>
        <begin position="19"/>
        <end position="161"/>
    </location>
</feature>
<dbReference type="OrthoDB" id="5425539at2759"/>
<accession>A0A6J3LUH4</accession>
<evidence type="ECO:0000256" key="6">
    <source>
        <dbReference type="ARBA" id="ARBA00023157"/>
    </source>
</evidence>
<gene>
    <name evidence="11" type="ORF">K489DRAFT_404667</name>
</gene>
<dbReference type="Gene3D" id="3.10.450.30">
    <property type="entry name" value="Microbial ribonucleases"/>
    <property type="match status" value="1"/>
</dbReference>
<evidence type="ECO:0000256" key="2">
    <source>
        <dbReference type="ARBA" id="ARBA00012549"/>
    </source>
</evidence>
<dbReference type="GO" id="GO:0016787">
    <property type="term" value="F:hydrolase activity"/>
    <property type="evidence" value="ECO:0007669"/>
    <property type="project" value="UniProtKB-KW"/>
</dbReference>
<evidence type="ECO:0000256" key="7">
    <source>
        <dbReference type="ARBA" id="ARBA00023239"/>
    </source>
</evidence>
<name>A0A6J3LUH4_9PEZI</name>
<evidence type="ECO:0000256" key="8">
    <source>
        <dbReference type="ARBA" id="ARBA00034015"/>
    </source>
</evidence>
<comment type="catalytic activity">
    <reaction evidence="8">
        <text>[RNA] containing guanosine + H2O = an [RNA fragment]-3'-guanosine-3'-phosphate + a 5'-hydroxy-ribonucleotide-3'-[RNA fragment].</text>
        <dbReference type="EC" id="4.6.1.24"/>
    </reaction>
</comment>